<protein>
    <submittedName>
        <fullName evidence="1">Uncharacterized protein</fullName>
    </submittedName>
</protein>
<reference evidence="1 2" key="1">
    <citation type="submission" date="2019-05" db="EMBL/GenBank/DDBJ databases">
        <title>Another draft genome of Portunus trituberculatus and its Hox gene families provides insights of decapod evolution.</title>
        <authorList>
            <person name="Jeong J.-H."/>
            <person name="Song I."/>
            <person name="Kim S."/>
            <person name="Choi T."/>
            <person name="Kim D."/>
            <person name="Ryu S."/>
            <person name="Kim W."/>
        </authorList>
    </citation>
    <scope>NUCLEOTIDE SEQUENCE [LARGE SCALE GENOMIC DNA]</scope>
    <source>
        <tissue evidence="1">Muscle</tissue>
    </source>
</reference>
<comment type="caution">
    <text evidence="1">The sequence shown here is derived from an EMBL/GenBank/DDBJ whole genome shotgun (WGS) entry which is preliminary data.</text>
</comment>
<name>A0A5B7F2A8_PORTR</name>
<dbReference type="EMBL" id="VSRR010004378">
    <property type="protein sequence ID" value="MPC39486.1"/>
    <property type="molecule type" value="Genomic_DNA"/>
</dbReference>
<dbReference type="Proteomes" id="UP000324222">
    <property type="component" value="Unassembled WGS sequence"/>
</dbReference>
<proteinExistence type="predicted"/>
<evidence type="ECO:0000313" key="1">
    <source>
        <dbReference type="EMBL" id="MPC39486.1"/>
    </source>
</evidence>
<evidence type="ECO:0000313" key="2">
    <source>
        <dbReference type="Proteomes" id="UP000324222"/>
    </source>
</evidence>
<dbReference type="AlphaFoldDB" id="A0A5B7F2A8"/>
<gene>
    <name evidence="1" type="ORF">E2C01_033024</name>
</gene>
<organism evidence="1 2">
    <name type="scientific">Portunus trituberculatus</name>
    <name type="common">Swimming crab</name>
    <name type="synonym">Neptunus trituberculatus</name>
    <dbReference type="NCBI Taxonomy" id="210409"/>
    <lineage>
        <taxon>Eukaryota</taxon>
        <taxon>Metazoa</taxon>
        <taxon>Ecdysozoa</taxon>
        <taxon>Arthropoda</taxon>
        <taxon>Crustacea</taxon>
        <taxon>Multicrustacea</taxon>
        <taxon>Malacostraca</taxon>
        <taxon>Eumalacostraca</taxon>
        <taxon>Eucarida</taxon>
        <taxon>Decapoda</taxon>
        <taxon>Pleocyemata</taxon>
        <taxon>Brachyura</taxon>
        <taxon>Eubrachyura</taxon>
        <taxon>Portunoidea</taxon>
        <taxon>Portunidae</taxon>
        <taxon>Portuninae</taxon>
        <taxon>Portunus</taxon>
    </lineage>
</organism>
<keyword evidence="2" id="KW-1185">Reference proteome</keyword>
<accession>A0A5B7F2A8</accession>
<sequence length="82" mass="9428">MKTIQNLKRLTTAGNPDEEDYVFFFSVKQDFLETSRIFDLRVQLCGSLGLTHRPFKMRSLVWNTLCQSLFTSSHSTSSLYSG</sequence>